<dbReference type="InterPro" id="IPR025966">
    <property type="entry name" value="OppC_N"/>
</dbReference>
<dbReference type="Proteomes" id="UP000228947">
    <property type="component" value="Unassembled WGS sequence"/>
</dbReference>
<evidence type="ECO:0000256" key="7">
    <source>
        <dbReference type="RuleBase" id="RU363032"/>
    </source>
</evidence>
<evidence type="ECO:0000256" key="2">
    <source>
        <dbReference type="ARBA" id="ARBA00022448"/>
    </source>
</evidence>
<dbReference type="GO" id="GO:0055085">
    <property type="term" value="P:transmembrane transport"/>
    <property type="evidence" value="ECO:0007669"/>
    <property type="project" value="InterPro"/>
</dbReference>
<feature type="transmembrane region" description="Helical" evidence="7">
    <location>
        <begin position="43"/>
        <end position="65"/>
    </location>
</feature>
<gene>
    <name evidence="9" type="ORF">CUN50_00995</name>
</gene>
<feature type="transmembrane region" description="Helical" evidence="7">
    <location>
        <begin position="242"/>
        <end position="268"/>
    </location>
</feature>
<evidence type="ECO:0000259" key="8">
    <source>
        <dbReference type="PROSITE" id="PS50928"/>
    </source>
</evidence>
<dbReference type="GO" id="GO:0005886">
    <property type="term" value="C:plasma membrane"/>
    <property type="evidence" value="ECO:0007669"/>
    <property type="project" value="UniProtKB-SubCell"/>
</dbReference>
<evidence type="ECO:0000256" key="5">
    <source>
        <dbReference type="ARBA" id="ARBA00022989"/>
    </source>
</evidence>
<evidence type="ECO:0000313" key="9">
    <source>
        <dbReference type="EMBL" id="PJF43306.1"/>
    </source>
</evidence>
<feature type="transmembrane region" description="Helical" evidence="7">
    <location>
        <begin position="109"/>
        <end position="133"/>
    </location>
</feature>
<dbReference type="CDD" id="cd06261">
    <property type="entry name" value="TM_PBP2"/>
    <property type="match status" value="1"/>
</dbReference>
<keyword evidence="5 7" id="KW-1133">Transmembrane helix</keyword>
<evidence type="ECO:0000313" key="10">
    <source>
        <dbReference type="Proteomes" id="UP000228947"/>
    </source>
</evidence>
<dbReference type="SUPFAM" id="SSF161098">
    <property type="entry name" value="MetI-like"/>
    <property type="match status" value="1"/>
</dbReference>
<dbReference type="InterPro" id="IPR050366">
    <property type="entry name" value="BP-dependent_transpt_permease"/>
</dbReference>
<sequence>MTTQTDRLQGPPSERVLSLDPKQNVKGVSNFARSMQRLRKHRMALFGAALLLFVFLYVLIGSLLIPESVSIYNDPSRKLQPPSAEHPFGTDVIGRDILARTIYGGQVSLFIGVTAMLVQILVGTAVGLLAGYLGGIVDFLLMRLAEAMLSIPQLFLALIALRVFSDPSQFPDFTFMGRRFSSTMIVIVFVIGLTSWMRVSRIVRSVVLSVREQEYVTAAHSIGASSWRIIFRHVLPNCTAPIIVSATLGVAAAILLEAYLGFLGLGVRAPTPTWGNIMGEANSYLDSWFYWFFPALFIMLTVMGINFLGDGLRDAFDPRSLK</sequence>
<feature type="transmembrane region" description="Helical" evidence="7">
    <location>
        <begin position="180"/>
        <end position="199"/>
    </location>
</feature>
<dbReference type="InterPro" id="IPR000515">
    <property type="entry name" value="MetI-like"/>
</dbReference>
<keyword evidence="3" id="KW-1003">Cell membrane</keyword>
<reference evidence="9 10" key="1">
    <citation type="submission" date="2017-11" db="EMBL/GenBank/DDBJ databases">
        <title>Evolution of Phototrophy in the Chloroflexi Phylum Driven by Horizontal Gene Transfer.</title>
        <authorList>
            <person name="Ward L.M."/>
            <person name="Hemp J."/>
            <person name="Shih P.M."/>
            <person name="Mcglynn S.E."/>
            <person name="Fischer W."/>
        </authorList>
    </citation>
    <scope>NUCLEOTIDE SEQUENCE [LARGE SCALE GENOMIC DNA]</scope>
    <source>
        <strain evidence="9">CP1_1M</strain>
    </source>
</reference>
<dbReference type="Pfam" id="PF12911">
    <property type="entry name" value="OppC_N"/>
    <property type="match status" value="1"/>
</dbReference>
<evidence type="ECO:0000256" key="6">
    <source>
        <dbReference type="ARBA" id="ARBA00023136"/>
    </source>
</evidence>
<comment type="caution">
    <text evidence="9">The sequence shown here is derived from an EMBL/GenBank/DDBJ whole genome shotgun (WGS) entry which is preliminary data.</text>
</comment>
<evidence type="ECO:0000256" key="1">
    <source>
        <dbReference type="ARBA" id="ARBA00004651"/>
    </source>
</evidence>
<feature type="domain" description="ABC transmembrane type-1" evidence="8">
    <location>
        <begin position="105"/>
        <end position="309"/>
    </location>
</feature>
<proteinExistence type="inferred from homology"/>
<dbReference type="EMBL" id="PGTL01000002">
    <property type="protein sequence ID" value="PJF43306.1"/>
    <property type="molecule type" value="Genomic_DNA"/>
</dbReference>
<accession>A0A2M8Q0G7</accession>
<protein>
    <submittedName>
        <fullName evidence="9">Peptide ABC transporter permease</fullName>
    </submittedName>
</protein>
<dbReference type="PANTHER" id="PTHR43386:SF23">
    <property type="entry name" value="ABC TRANSPORTER"/>
    <property type="match status" value="1"/>
</dbReference>
<dbReference type="Pfam" id="PF00528">
    <property type="entry name" value="BPD_transp_1"/>
    <property type="match status" value="1"/>
</dbReference>
<evidence type="ECO:0000256" key="3">
    <source>
        <dbReference type="ARBA" id="ARBA00022475"/>
    </source>
</evidence>
<keyword evidence="6 7" id="KW-0472">Membrane</keyword>
<feature type="transmembrane region" description="Helical" evidence="7">
    <location>
        <begin position="140"/>
        <end position="160"/>
    </location>
</feature>
<dbReference type="PROSITE" id="PS50928">
    <property type="entry name" value="ABC_TM1"/>
    <property type="match status" value="1"/>
</dbReference>
<evidence type="ECO:0000256" key="4">
    <source>
        <dbReference type="ARBA" id="ARBA00022692"/>
    </source>
</evidence>
<dbReference type="Gene3D" id="1.10.3720.10">
    <property type="entry name" value="MetI-like"/>
    <property type="match status" value="1"/>
</dbReference>
<comment type="subcellular location">
    <subcellularLocation>
        <location evidence="1 7">Cell membrane</location>
        <topology evidence="1 7">Multi-pass membrane protein</topology>
    </subcellularLocation>
</comment>
<dbReference type="AlphaFoldDB" id="A0A2M8Q0G7"/>
<name>A0A2M8Q0G7_9CHLR</name>
<keyword evidence="2 7" id="KW-0813">Transport</keyword>
<dbReference type="InterPro" id="IPR035906">
    <property type="entry name" value="MetI-like_sf"/>
</dbReference>
<keyword evidence="4 7" id="KW-0812">Transmembrane</keyword>
<dbReference type="PANTHER" id="PTHR43386">
    <property type="entry name" value="OLIGOPEPTIDE TRANSPORT SYSTEM PERMEASE PROTEIN APPC"/>
    <property type="match status" value="1"/>
</dbReference>
<organism evidence="9 10">
    <name type="scientific">Candidatus Thermofonsia Clade 1 bacterium</name>
    <dbReference type="NCBI Taxonomy" id="2364210"/>
    <lineage>
        <taxon>Bacteria</taxon>
        <taxon>Bacillati</taxon>
        <taxon>Chloroflexota</taxon>
        <taxon>Candidatus Thermofontia</taxon>
        <taxon>Candidatus Thermofonsia Clade 1</taxon>
    </lineage>
</organism>
<comment type="similarity">
    <text evidence="7">Belongs to the binding-protein-dependent transport system permease family.</text>
</comment>
<feature type="transmembrane region" description="Helical" evidence="7">
    <location>
        <begin position="288"/>
        <end position="309"/>
    </location>
</feature>